<comment type="caution">
    <text evidence="2">The sequence shown here is derived from an EMBL/GenBank/DDBJ whole genome shotgun (WGS) entry which is preliminary data.</text>
</comment>
<evidence type="ECO:0000313" key="2">
    <source>
        <dbReference type="EMBL" id="MBW0537075.1"/>
    </source>
</evidence>
<name>A0A9Q3F9H3_9BASI</name>
<dbReference type="AlphaFoldDB" id="A0A9Q3F9H3"/>
<evidence type="ECO:0000313" key="3">
    <source>
        <dbReference type="Proteomes" id="UP000765509"/>
    </source>
</evidence>
<feature type="domain" description="Reverse transcriptase Ty1/copia-type" evidence="1">
    <location>
        <begin position="62"/>
        <end position="135"/>
    </location>
</feature>
<dbReference type="PANTHER" id="PTHR11439:SF440">
    <property type="entry name" value="INTEGRASE CATALYTIC DOMAIN-CONTAINING PROTEIN"/>
    <property type="match status" value="1"/>
</dbReference>
<dbReference type="CDD" id="cd09272">
    <property type="entry name" value="RNase_HI_RT_Ty1"/>
    <property type="match status" value="1"/>
</dbReference>
<dbReference type="EMBL" id="AVOT02041711">
    <property type="protein sequence ID" value="MBW0537075.1"/>
    <property type="molecule type" value="Genomic_DNA"/>
</dbReference>
<evidence type="ECO:0000259" key="1">
    <source>
        <dbReference type="Pfam" id="PF07727"/>
    </source>
</evidence>
<gene>
    <name evidence="2" type="ORF">O181_076790</name>
</gene>
<accession>A0A9Q3F9H3</accession>
<organism evidence="2 3">
    <name type="scientific">Austropuccinia psidii MF-1</name>
    <dbReference type="NCBI Taxonomy" id="1389203"/>
    <lineage>
        <taxon>Eukaryota</taxon>
        <taxon>Fungi</taxon>
        <taxon>Dikarya</taxon>
        <taxon>Basidiomycota</taxon>
        <taxon>Pucciniomycotina</taxon>
        <taxon>Pucciniomycetes</taxon>
        <taxon>Pucciniales</taxon>
        <taxon>Sphaerophragmiaceae</taxon>
        <taxon>Austropuccinia</taxon>
    </lineage>
</organism>
<proteinExistence type="predicted"/>
<dbReference type="InterPro" id="IPR043502">
    <property type="entry name" value="DNA/RNA_pol_sf"/>
</dbReference>
<dbReference type="SUPFAM" id="SSF56672">
    <property type="entry name" value="DNA/RNA polymerases"/>
    <property type="match status" value="1"/>
</dbReference>
<reference evidence="2" key="1">
    <citation type="submission" date="2021-03" db="EMBL/GenBank/DDBJ databases">
        <title>Draft genome sequence of rust myrtle Austropuccinia psidii MF-1, a brazilian biotype.</title>
        <authorList>
            <person name="Quecine M.C."/>
            <person name="Pachon D.M.R."/>
            <person name="Bonatelli M.L."/>
            <person name="Correr F.H."/>
            <person name="Franceschini L.M."/>
            <person name="Leite T.F."/>
            <person name="Margarido G.R.A."/>
            <person name="Almeida C.A."/>
            <person name="Ferrarezi J.A."/>
            <person name="Labate C.A."/>
        </authorList>
    </citation>
    <scope>NUCLEOTIDE SEQUENCE</scope>
    <source>
        <strain evidence="2">MF-1</strain>
    </source>
</reference>
<sequence length="419" mass="47994">MNCPNKEKWNLAIKKELQNIEELNVWTLRNKKEDDHPISSTWIFKEKTDDFGKVLEHKAHLLSSLCALLSFAAIYKYDFHQMDVRSAFLNAPLQEEICLEIPQGVSVNKETQVLQLNKALYGLKQASLAWNKINHLEDGFSLDQEHYIKELADKYEIKNLIPSNTPLKPNLQLLISSDKEHEEFNNLNINYRSAVGSLNYISCNTCPDITFAVSHLSQFLEKPGIPHWNACIQVLRYLYYSKTLCLTFKNHGFHHIKTYADTDWANNPNDRRSISGFTVGINQHLISWHSKRQQTGSHSKTEAEYKSLSDATKETTWLTNLINEIQLTTSPLDPLLLNDNKGAIDLALNDANHSSFKTKHMEIKFHYIRELLKKGVMLLKHVPTAAMNADFLTKSVGKTILLKSLNFYNLLKKTSAPSP</sequence>
<dbReference type="InterPro" id="IPR013103">
    <property type="entry name" value="RVT_2"/>
</dbReference>
<dbReference type="OrthoDB" id="1921865at2759"/>
<dbReference type="PANTHER" id="PTHR11439">
    <property type="entry name" value="GAG-POL-RELATED RETROTRANSPOSON"/>
    <property type="match status" value="1"/>
</dbReference>
<dbReference type="Proteomes" id="UP000765509">
    <property type="component" value="Unassembled WGS sequence"/>
</dbReference>
<dbReference type="Pfam" id="PF07727">
    <property type="entry name" value="RVT_2"/>
    <property type="match status" value="1"/>
</dbReference>
<keyword evidence="3" id="KW-1185">Reference proteome</keyword>
<protein>
    <recommendedName>
        <fullName evidence="1">Reverse transcriptase Ty1/copia-type domain-containing protein</fullName>
    </recommendedName>
</protein>